<dbReference type="AlphaFoldDB" id="A0A108GRE7"/>
<evidence type="ECO:0000256" key="1">
    <source>
        <dbReference type="ARBA" id="ARBA00009437"/>
    </source>
</evidence>
<evidence type="ECO:0000313" key="7">
    <source>
        <dbReference type="Proteomes" id="UP000068603"/>
    </source>
</evidence>
<dbReference type="RefSeq" id="WP_060148491.1">
    <property type="nucleotide sequence ID" value="NZ_LPGD01000015.1"/>
</dbReference>
<evidence type="ECO:0000256" key="2">
    <source>
        <dbReference type="ARBA" id="ARBA00023015"/>
    </source>
</evidence>
<reference evidence="6 7" key="1">
    <citation type="submission" date="2015-11" db="EMBL/GenBank/DDBJ databases">
        <title>Expanding the genomic diversity of Burkholderia species for the development of highly accurate diagnostics.</title>
        <authorList>
            <person name="Sahl J."/>
            <person name="Keim P."/>
            <person name="Wagner D."/>
        </authorList>
    </citation>
    <scope>NUCLEOTIDE SEQUENCE [LARGE SCALE GENOMIC DNA]</scope>
    <source>
        <strain evidence="6 7">MSMB1960WGS</strain>
    </source>
</reference>
<dbReference type="GO" id="GO:0043565">
    <property type="term" value="F:sequence-specific DNA binding"/>
    <property type="evidence" value="ECO:0007669"/>
    <property type="project" value="TreeGrafter"/>
</dbReference>
<dbReference type="InterPro" id="IPR036388">
    <property type="entry name" value="WH-like_DNA-bd_sf"/>
</dbReference>
<evidence type="ECO:0000259" key="5">
    <source>
        <dbReference type="PROSITE" id="PS50931"/>
    </source>
</evidence>
<organism evidence="6">
    <name type="scientific">Burkholderia stagnalis</name>
    <dbReference type="NCBI Taxonomy" id="1503054"/>
    <lineage>
        <taxon>Bacteria</taxon>
        <taxon>Pseudomonadati</taxon>
        <taxon>Pseudomonadota</taxon>
        <taxon>Betaproteobacteria</taxon>
        <taxon>Burkholderiales</taxon>
        <taxon>Burkholderiaceae</taxon>
        <taxon>Burkholderia</taxon>
        <taxon>Burkholderia cepacia complex</taxon>
    </lineage>
</organism>
<feature type="domain" description="HTH lysR-type" evidence="5">
    <location>
        <begin position="1"/>
        <end position="58"/>
    </location>
</feature>
<evidence type="ECO:0000256" key="4">
    <source>
        <dbReference type="ARBA" id="ARBA00023163"/>
    </source>
</evidence>
<dbReference type="InterPro" id="IPR000847">
    <property type="entry name" value="LysR_HTH_N"/>
</dbReference>
<keyword evidence="4" id="KW-0804">Transcription</keyword>
<protein>
    <submittedName>
        <fullName evidence="6">LysR family transcriptional regulator</fullName>
    </submittedName>
</protein>
<evidence type="ECO:0000256" key="3">
    <source>
        <dbReference type="ARBA" id="ARBA00023125"/>
    </source>
</evidence>
<dbReference type="Pfam" id="PF03466">
    <property type="entry name" value="LysR_substrate"/>
    <property type="match status" value="1"/>
</dbReference>
<gene>
    <name evidence="6" type="ORF">WT44_19890</name>
</gene>
<dbReference type="InterPro" id="IPR058163">
    <property type="entry name" value="LysR-type_TF_proteobact-type"/>
</dbReference>
<dbReference type="Gene3D" id="1.10.10.10">
    <property type="entry name" value="Winged helix-like DNA-binding domain superfamily/Winged helix DNA-binding domain"/>
    <property type="match status" value="1"/>
</dbReference>
<keyword evidence="3" id="KW-0238">DNA-binding</keyword>
<dbReference type="SUPFAM" id="SSF46785">
    <property type="entry name" value="Winged helix' DNA-binding domain"/>
    <property type="match status" value="1"/>
</dbReference>
<dbReference type="PROSITE" id="PS50931">
    <property type="entry name" value="HTH_LYSR"/>
    <property type="match status" value="1"/>
</dbReference>
<dbReference type="PANTHER" id="PTHR30537">
    <property type="entry name" value="HTH-TYPE TRANSCRIPTIONAL REGULATOR"/>
    <property type="match status" value="1"/>
</dbReference>
<name>A0A108GRE7_9BURK</name>
<evidence type="ECO:0000313" key="6">
    <source>
        <dbReference type="EMBL" id="KWA59808.1"/>
    </source>
</evidence>
<dbReference type="InterPro" id="IPR005119">
    <property type="entry name" value="LysR_subst-bd"/>
</dbReference>
<dbReference type="Pfam" id="PF00126">
    <property type="entry name" value="HTH_1"/>
    <property type="match status" value="1"/>
</dbReference>
<comment type="similarity">
    <text evidence="1">Belongs to the LysR transcriptional regulatory family.</text>
</comment>
<keyword evidence="2" id="KW-0805">Transcription regulation</keyword>
<dbReference type="Gene3D" id="3.40.190.290">
    <property type="match status" value="1"/>
</dbReference>
<dbReference type="STRING" id="1503054.WT74_28200"/>
<dbReference type="GO" id="GO:0006351">
    <property type="term" value="P:DNA-templated transcription"/>
    <property type="evidence" value="ECO:0007669"/>
    <property type="project" value="TreeGrafter"/>
</dbReference>
<proteinExistence type="inferred from homology"/>
<dbReference type="InterPro" id="IPR036390">
    <property type="entry name" value="WH_DNA-bd_sf"/>
</dbReference>
<dbReference type="SUPFAM" id="SSF53850">
    <property type="entry name" value="Periplasmic binding protein-like II"/>
    <property type="match status" value="1"/>
</dbReference>
<dbReference type="PANTHER" id="PTHR30537:SF3">
    <property type="entry name" value="TRANSCRIPTIONAL REGULATORY PROTEIN"/>
    <property type="match status" value="1"/>
</dbReference>
<dbReference type="GO" id="GO:0003700">
    <property type="term" value="F:DNA-binding transcription factor activity"/>
    <property type="evidence" value="ECO:0007669"/>
    <property type="project" value="InterPro"/>
</dbReference>
<accession>A0A108GRE7</accession>
<dbReference type="Proteomes" id="UP000068603">
    <property type="component" value="Unassembled WGS sequence"/>
</dbReference>
<sequence>MSWDDIRYFLAVMRGGSLSAAARALRVQHSTVARRIDALEDALGIRLFDRLPRGWPPTDEGLRLADHAAHIEAGTQAFARAAQGAADLDGVVRVSASPVFASHFLAPRLARALRAWPRLRIDLLGEMHAANLYAREADLAVRLSRPSEPGLAARRLGTMRFVLCATPEWAAAPPDAWQFLGYDDALAQTPQQQWLARFAAGRRFAFVANDLAALHRACAAGAGVALLPRFLVDDPAIDSVTAALHPPEECESGRPPVADAARAFATTDAAAPTRTGPASTPLVELTSAPRCDIEREIWLVVHPDVRRSPRVQRVADVIADAVRAADGRL</sequence>
<dbReference type="EMBL" id="LPHB01000053">
    <property type="protein sequence ID" value="KWA59808.1"/>
    <property type="molecule type" value="Genomic_DNA"/>
</dbReference>
<comment type="caution">
    <text evidence="6">The sequence shown here is derived from an EMBL/GenBank/DDBJ whole genome shotgun (WGS) entry which is preliminary data.</text>
</comment>